<dbReference type="Proteomes" id="UP001145114">
    <property type="component" value="Unassembled WGS sequence"/>
</dbReference>
<protein>
    <submittedName>
        <fullName evidence="1">Uncharacterized protein</fullName>
    </submittedName>
</protein>
<accession>A0ACC1HKQ1</accession>
<comment type="caution">
    <text evidence="1">The sequence shown here is derived from an EMBL/GenBank/DDBJ whole genome shotgun (WGS) entry which is preliminary data.</text>
</comment>
<dbReference type="EMBL" id="JAMZIH010004472">
    <property type="protein sequence ID" value="KAJ1676261.1"/>
    <property type="molecule type" value="Genomic_DNA"/>
</dbReference>
<organism evidence="1 2">
    <name type="scientific">Spiromyces aspiralis</name>
    <dbReference type="NCBI Taxonomy" id="68401"/>
    <lineage>
        <taxon>Eukaryota</taxon>
        <taxon>Fungi</taxon>
        <taxon>Fungi incertae sedis</taxon>
        <taxon>Zoopagomycota</taxon>
        <taxon>Kickxellomycotina</taxon>
        <taxon>Kickxellomycetes</taxon>
        <taxon>Kickxellales</taxon>
        <taxon>Kickxellaceae</taxon>
        <taxon>Spiromyces</taxon>
    </lineage>
</organism>
<proteinExistence type="predicted"/>
<reference evidence="1" key="1">
    <citation type="submission" date="2022-06" db="EMBL/GenBank/DDBJ databases">
        <title>Phylogenomic reconstructions and comparative analyses of Kickxellomycotina fungi.</title>
        <authorList>
            <person name="Reynolds N.K."/>
            <person name="Stajich J.E."/>
            <person name="Barry K."/>
            <person name="Grigoriev I.V."/>
            <person name="Crous P."/>
            <person name="Smith M.E."/>
        </authorList>
    </citation>
    <scope>NUCLEOTIDE SEQUENCE</scope>
    <source>
        <strain evidence="1">RSA 2271</strain>
    </source>
</reference>
<keyword evidence="2" id="KW-1185">Reference proteome</keyword>
<evidence type="ECO:0000313" key="1">
    <source>
        <dbReference type="EMBL" id="KAJ1676261.1"/>
    </source>
</evidence>
<sequence>PELLRELEKTMALLAFDLDQSNPMVDLLDYSHRQKTAAELNAAILSSQGYPKEPKLPHLIHLLAWSQSKLSEKVNFPIISNFVTAELEDSCQSDDLPDS</sequence>
<evidence type="ECO:0000313" key="2">
    <source>
        <dbReference type="Proteomes" id="UP001145114"/>
    </source>
</evidence>
<gene>
    <name evidence="1" type="ORF">EV182_008550</name>
</gene>
<name>A0ACC1HKQ1_9FUNG</name>
<feature type="non-terminal residue" evidence="1">
    <location>
        <position position="1"/>
    </location>
</feature>